<accession>A0A9Q4KXD2</accession>
<evidence type="ECO:0000256" key="2">
    <source>
        <dbReference type="ARBA" id="ARBA00023163"/>
    </source>
</evidence>
<keyword evidence="2" id="KW-0804">Transcription</keyword>
<keyword evidence="1" id="KW-0805">Transcription regulation</keyword>
<dbReference type="PANTHER" id="PTHR34236:SF1">
    <property type="entry name" value="DIMETHYL SULFOXIDE REDUCTASE TRANSCRIPTIONAL ACTIVATOR"/>
    <property type="match status" value="1"/>
</dbReference>
<organism evidence="5 6">
    <name type="scientific">Natrinema salsiterrestre</name>
    <dbReference type="NCBI Taxonomy" id="2950540"/>
    <lineage>
        <taxon>Archaea</taxon>
        <taxon>Methanobacteriati</taxon>
        <taxon>Methanobacteriota</taxon>
        <taxon>Stenosarchaea group</taxon>
        <taxon>Halobacteria</taxon>
        <taxon>Halobacteriales</taxon>
        <taxon>Natrialbaceae</taxon>
        <taxon>Natrinema</taxon>
    </lineage>
</organism>
<dbReference type="InterPro" id="IPR031803">
    <property type="entry name" value="BAT_GAF/HTH-assoc"/>
</dbReference>
<feature type="domain" description="Bacterioopsin transcriptional activator GAF and HTH associated" evidence="4">
    <location>
        <begin position="2"/>
        <end position="139"/>
    </location>
</feature>
<dbReference type="PANTHER" id="PTHR34236">
    <property type="entry name" value="DIMETHYL SULFOXIDE REDUCTASE TRANSCRIPTIONAL ACTIVATOR"/>
    <property type="match status" value="1"/>
</dbReference>
<evidence type="ECO:0000256" key="1">
    <source>
        <dbReference type="ARBA" id="ARBA00023015"/>
    </source>
</evidence>
<comment type="caution">
    <text evidence="5">The sequence shown here is derived from an EMBL/GenBank/DDBJ whole genome shotgun (WGS) entry which is preliminary data.</text>
</comment>
<dbReference type="InterPro" id="IPR007050">
    <property type="entry name" value="HTH_bacterioopsin"/>
</dbReference>
<dbReference type="EMBL" id="JAMQOT010000002">
    <property type="protein sequence ID" value="MDF9745045.1"/>
    <property type="molecule type" value="Genomic_DNA"/>
</dbReference>
<proteinExistence type="predicted"/>
<dbReference type="Pfam" id="PF15915">
    <property type="entry name" value="BAT"/>
    <property type="match status" value="1"/>
</dbReference>
<evidence type="ECO:0000313" key="6">
    <source>
        <dbReference type="Proteomes" id="UP001154061"/>
    </source>
</evidence>
<dbReference type="AlphaFoldDB" id="A0A9Q4KXD2"/>
<reference evidence="5" key="1">
    <citation type="submission" date="2022-06" db="EMBL/GenBank/DDBJ databases">
        <title>Natrinema sp. a new haloarchaeum isolate from saline soil.</title>
        <authorList>
            <person name="Strakova D."/>
            <person name="Galisteo C."/>
            <person name="Sanchez-Porro C."/>
            <person name="Ventosa A."/>
        </authorList>
    </citation>
    <scope>NUCLEOTIDE SEQUENCE</scope>
    <source>
        <strain evidence="5">S1CR25-10</strain>
    </source>
</reference>
<name>A0A9Q4KXD2_9EURY</name>
<feature type="domain" description="HTH bat-type" evidence="3">
    <location>
        <begin position="156"/>
        <end position="207"/>
    </location>
</feature>
<sequence length="224" mass="25385">MVVFEFAVPTEELALEQALTEYPDVIVEYERLVPTNDTPLPYLWTTDGQTPQFKQTVAADPKVDHLKKAATFNEGALYQIEWTNDGEQLLQWISSTHEDVALLQAEGHDDEWVLKLRFPSRSVLSEFREFADEQAIDLRVIRLYDLTDPKLGQYNITKKQREALIQALEMGHFEIPREATLEEVAASIDISQKALSERLRRGQTNLISNSLTVGQPTGVGVGEQ</sequence>
<dbReference type="Pfam" id="PF04967">
    <property type="entry name" value="HTH_10"/>
    <property type="match status" value="1"/>
</dbReference>
<dbReference type="RefSeq" id="WP_277520528.1">
    <property type="nucleotide sequence ID" value="NZ_JAMQOT010000002.1"/>
</dbReference>
<evidence type="ECO:0000259" key="4">
    <source>
        <dbReference type="Pfam" id="PF15915"/>
    </source>
</evidence>
<evidence type="ECO:0000259" key="3">
    <source>
        <dbReference type="Pfam" id="PF04967"/>
    </source>
</evidence>
<protein>
    <submittedName>
        <fullName evidence="5">Helix-turn-helix domain-containing protein</fullName>
    </submittedName>
</protein>
<dbReference type="Proteomes" id="UP001154061">
    <property type="component" value="Unassembled WGS sequence"/>
</dbReference>
<evidence type="ECO:0000313" key="5">
    <source>
        <dbReference type="EMBL" id="MDF9745045.1"/>
    </source>
</evidence>
<keyword evidence="6" id="KW-1185">Reference proteome</keyword>
<gene>
    <name evidence="5" type="ORF">NDI89_05535</name>
</gene>